<dbReference type="SUPFAM" id="SSF46689">
    <property type="entry name" value="Homeodomain-like"/>
    <property type="match status" value="1"/>
</dbReference>
<evidence type="ECO:0000256" key="4">
    <source>
        <dbReference type="PROSITE-ProRule" id="PRU00335"/>
    </source>
</evidence>
<dbReference type="GO" id="GO:0000976">
    <property type="term" value="F:transcription cis-regulatory region binding"/>
    <property type="evidence" value="ECO:0007669"/>
    <property type="project" value="TreeGrafter"/>
</dbReference>
<feature type="DNA-binding region" description="H-T-H motif" evidence="4">
    <location>
        <begin position="17"/>
        <end position="36"/>
    </location>
</feature>
<dbReference type="Gene3D" id="1.10.10.60">
    <property type="entry name" value="Homeodomain-like"/>
    <property type="match status" value="1"/>
</dbReference>
<dbReference type="GO" id="GO:0003700">
    <property type="term" value="F:DNA-binding transcription factor activity"/>
    <property type="evidence" value="ECO:0007669"/>
    <property type="project" value="TreeGrafter"/>
</dbReference>
<evidence type="ECO:0000256" key="2">
    <source>
        <dbReference type="ARBA" id="ARBA00023125"/>
    </source>
</evidence>
<evidence type="ECO:0000313" key="6">
    <source>
        <dbReference type="EMBL" id="NMP23231.1"/>
    </source>
</evidence>
<reference evidence="6 7" key="1">
    <citation type="submission" date="2020-04" db="EMBL/GenBank/DDBJ databases">
        <authorList>
            <person name="Zhang R."/>
            <person name="Schippers A."/>
        </authorList>
    </citation>
    <scope>NUCLEOTIDE SEQUENCE [LARGE SCALE GENOMIC DNA]</scope>
    <source>
        <strain evidence="6 7">DSM 109850</strain>
    </source>
</reference>
<gene>
    <name evidence="6" type="ORF">HIJ39_12875</name>
</gene>
<dbReference type="InterPro" id="IPR050109">
    <property type="entry name" value="HTH-type_TetR-like_transc_reg"/>
</dbReference>
<dbReference type="AlphaFoldDB" id="A0A7Y0L5Q7"/>
<protein>
    <submittedName>
        <fullName evidence="6">Helix-turn-helix transcriptional regulator</fullName>
    </submittedName>
</protein>
<dbReference type="EMBL" id="JABBVZ010000044">
    <property type="protein sequence ID" value="NMP23231.1"/>
    <property type="molecule type" value="Genomic_DNA"/>
</dbReference>
<comment type="caution">
    <text evidence="6">The sequence shown here is derived from an EMBL/GenBank/DDBJ whole genome shotgun (WGS) entry which is preliminary data.</text>
</comment>
<accession>A0A7Y0L5Q7</accession>
<keyword evidence="7" id="KW-1185">Reference proteome</keyword>
<dbReference type="PANTHER" id="PTHR30055">
    <property type="entry name" value="HTH-TYPE TRANSCRIPTIONAL REGULATOR RUTR"/>
    <property type="match status" value="1"/>
</dbReference>
<dbReference type="Proteomes" id="UP000533476">
    <property type="component" value="Unassembled WGS sequence"/>
</dbReference>
<organism evidence="6 7">
    <name type="scientific">Sulfobacillus harzensis</name>
    <dbReference type="NCBI Taxonomy" id="2729629"/>
    <lineage>
        <taxon>Bacteria</taxon>
        <taxon>Bacillati</taxon>
        <taxon>Bacillota</taxon>
        <taxon>Clostridia</taxon>
        <taxon>Eubacteriales</taxon>
        <taxon>Clostridiales Family XVII. Incertae Sedis</taxon>
        <taxon>Sulfobacillus</taxon>
    </lineage>
</organism>
<dbReference type="Gene3D" id="1.10.357.10">
    <property type="entry name" value="Tetracycline Repressor, domain 2"/>
    <property type="match status" value="1"/>
</dbReference>
<keyword evidence="3" id="KW-0804">Transcription</keyword>
<evidence type="ECO:0000259" key="5">
    <source>
        <dbReference type="PROSITE" id="PS50977"/>
    </source>
</evidence>
<dbReference type="InterPro" id="IPR041490">
    <property type="entry name" value="KstR2_TetR_C"/>
</dbReference>
<feature type="domain" description="HTH tetR-type" evidence="5">
    <location>
        <begin position="1"/>
        <end position="54"/>
    </location>
</feature>
<dbReference type="Pfam" id="PF00440">
    <property type="entry name" value="TetR_N"/>
    <property type="match status" value="1"/>
</dbReference>
<dbReference type="InterPro" id="IPR009057">
    <property type="entry name" value="Homeodomain-like_sf"/>
</dbReference>
<evidence type="ECO:0000256" key="3">
    <source>
        <dbReference type="ARBA" id="ARBA00023163"/>
    </source>
</evidence>
<dbReference type="SUPFAM" id="SSF48498">
    <property type="entry name" value="Tetracyclin repressor-like, C-terminal domain"/>
    <property type="match status" value="1"/>
</dbReference>
<dbReference type="PANTHER" id="PTHR30055:SF234">
    <property type="entry name" value="HTH-TYPE TRANSCRIPTIONAL REGULATOR BETI"/>
    <property type="match status" value="1"/>
</dbReference>
<evidence type="ECO:0000256" key="1">
    <source>
        <dbReference type="ARBA" id="ARBA00023015"/>
    </source>
</evidence>
<dbReference type="PROSITE" id="PS50977">
    <property type="entry name" value="HTH_TETR_2"/>
    <property type="match status" value="1"/>
</dbReference>
<dbReference type="InterPro" id="IPR036271">
    <property type="entry name" value="Tet_transcr_reg_TetR-rel_C_sf"/>
</dbReference>
<dbReference type="InterPro" id="IPR001647">
    <property type="entry name" value="HTH_TetR"/>
</dbReference>
<keyword evidence="1" id="KW-0805">Transcription regulation</keyword>
<sequence>MEAAAELFAEKGFRATTVRDIAEEAGVLSGSLYAHIDTKEDLYLEIVRRAADDFSRAVRPWADAGLAPAEKLGRMIRAHLEVIGASRAWARVYLDDDNQLSDATRRQARQLRRDYERWWDQVLEEGMASGAFQVPDETMARLFILSALNGMIRWFRPDGRLTAEQVAEAYVILVKRVLGAIDTSAP</sequence>
<keyword evidence="2 4" id="KW-0238">DNA-binding</keyword>
<evidence type="ECO:0000313" key="7">
    <source>
        <dbReference type="Proteomes" id="UP000533476"/>
    </source>
</evidence>
<dbReference type="Pfam" id="PF17932">
    <property type="entry name" value="TetR_C_24"/>
    <property type="match status" value="1"/>
</dbReference>
<name>A0A7Y0L5Q7_9FIRM</name>
<proteinExistence type="predicted"/>